<evidence type="ECO:0000256" key="4">
    <source>
        <dbReference type="ARBA" id="ARBA00018632"/>
    </source>
</evidence>
<evidence type="ECO:0000313" key="18">
    <source>
        <dbReference type="EMBL" id="KAG1548774.1"/>
    </source>
</evidence>
<proteinExistence type="inferred from homology"/>
<keyword evidence="5" id="KW-0813">Transport</keyword>
<evidence type="ECO:0000256" key="15">
    <source>
        <dbReference type="ARBA" id="ARBA00031387"/>
    </source>
</evidence>
<evidence type="ECO:0000256" key="11">
    <source>
        <dbReference type="ARBA" id="ARBA00022989"/>
    </source>
</evidence>
<evidence type="ECO:0000256" key="13">
    <source>
        <dbReference type="ARBA" id="ARBA00023136"/>
    </source>
</evidence>
<dbReference type="InterPro" id="IPR019329">
    <property type="entry name" value="NADH_UbQ_OxRdtase_ESSS_su"/>
</dbReference>
<gene>
    <name evidence="18" type="ORF">G6F51_003463</name>
</gene>
<protein>
    <recommendedName>
        <fullName evidence="4">NADH dehydrogenase [ubiquinone] 1 beta subcomplex subunit 11, mitochondrial</fullName>
    </recommendedName>
    <alternativeName>
        <fullName evidence="15">Complex I-ESSS</fullName>
    </alternativeName>
    <alternativeName>
        <fullName evidence="14">NADH-ubiquinone oxidoreductase ESSS subunit</fullName>
    </alternativeName>
</protein>
<evidence type="ECO:0000256" key="3">
    <source>
        <dbReference type="ARBA" id="ARBA00008915"/>
    </source>
</evidence>
<evidence type="ECO:0000256" key="2">
    <source>
        <dbReference type="ARBA" id="ARBA00004434"/>
    </source>
</evidence>
<dbReference type="AlphaFoldDB" id="A0A9P6YIU5"/>
<evidence type="ECO:0000256" key="7">
    <source>
        <dbReference type="ARBA" id="ARBA00022692"/>
    </source>
</evidence>
<evidence type="ECO:0000256" key="14">
    <source>
        <dbReference type="ARBA" id="ARBA00030753"/>
    </source>
</evidence>
<evidence type="ECO:0000256" key="16">
    <source>
        <dbReference type="ARBA" id="ARBA00046528"/>
    </source>
</evidence>
<keyword evidence="12" id="KW-0496">Mitochondrion</keyword>
<evidence type="ECO:0000256" key="12">
    <source>
        <dbReference type="ARBA" id="ARBA00023128"/>
    </source>
</evidence>
<evidence type="ECO:0000256" key="10">
    <source>
        <dbReference type="ARBA" id="ARBA00022982"/>
    </source>
</evidence>
<dbReference type="OMA" id="WETIFYY"/>
<dbReference type="OrthoDB" id="2147978at2759"/>
<accession>A0A9P6YIU5</accession>
<dbReference type="Proteomes" id="UP000717996">
    <property type="component" value="Unassembled WGS sequence"/>
</dbReference>
<feature type="transmembrane region" description="Helical" evidence="17">
    <location>
        <begin position="49"/>
        <end position="67"/>
    </location>
</feature>
<evidence type="ECO:0000313" key="19">
    <source>
        <dbReference type="Proteomes" id="UP000717996"/>
    </source>
</evidence>
<evidence type="ECO:0000256" key="8">
    <source>
        <dbReference type="ARBA" id="ARBA00022792"/>
    </source>
</evidence>
<keyword evidence="7 17" id="KW-0812">Transmembrane</keyword>
<evidence type="ECO:0000256" key="5">
    <source>
        <dbReference type="ARBA" id="ARBA00022448"/>
    </source>
</evidence>
<comment type="subcellular location">
    <subcellularLocation>
        <location evidence="2">Mitochondrion inner membrane</location>
        <topology evidence="2">Single-pass membrane protein</topology>
    </subcellularLocation>
</comment>
<evidence type="ECO:0000256" key="1">
    <source>
        <dbReference type="ARBA" id="ARBA00003195"/>
    </source>
</evidence>
<evidence type="ECO:0000256" key="17">
    <source>
        <dbReference type="SAM" id="Phobius"/>
    </source>
</evidence>
<comment type="subunit">
    <text evidence="16">Complex I is composed of 45 different subunits. Interacts with BCAP31.</text>
</comment>
<dbReference type="Pfam" id="PF10183">
    <property type="entry name" value="ESSS"/>
    <property type="match status" value="1"/>
</dbReference>
<name>A0A9P6YIU5_RHIOR</name>
<comment type="function">
    <text evidence="1">Accessory subunit of the mitochondrial membrane respiratory chain NADH dehydrogenase (Complex I), that is believed not to be involved in catalysis. Complex I functions in the transfer of electrons from NADH to the respiratory chain. The immediate electron acceptor for the enzyme is believed to be ubiquinone.</text>
</comment>
<keyword evidence="11 17" id="KW-1133">Transmembrane helix</keyword>
<dbReference type="PANTHER" id="PTHR40637">
    <property type="entry name" value="ESSS SUBUNIT OF NADH:UBIQUINONE OXIDOREDUCTASE (COMPLEX I) PROTEIN"/>
    <property type="match status" value="1"/>
</dbReference>
<keyword evidence="8" id="KW-0999">Mitochondrion inner membrane</keyword>
<sequence length="98" mass="11098">MFSSIVSRSTRLARPNFIRRGGHGPVSYNEPSGYLFNEKVRVKESWENMYYLGMGGGMFAMAVALYYKPDTSLVTWAKKEAEKSLKEKGVSLEYTKTA</sequence>
<keyword evidence="13 17" id="KW-0472">Membrane</keyword>
<keyword evidence="6" id="KW-0679">Respiratory chain</keyword>
<keyword evidence="9" id="KW-0809">Transit peptide</keyword>
<evidence type="ECO:0000256" key="6">
    <source>
        <dbReference type="ARBA" id="ARBA00022660"/>
    </source>
</evidence>
<evidence type="ECO:0000256" key="9">
    <source>
        <dbReference type="ARBA" id="ARBA00022946"/>
    </source>
</evidence>
<reference evidence="18" key="1">
    <citation type="journal article" date="2020" name="Microb. Genom.">
        <title>Genetic diversity of clinical and environmental Mucorales isolates obtained from an investigation of mucormycosis cases among solid organ transplant recipients.</title>
        <authorList>
            <person name="Nguyen M.H."/>
            <person name="Kaul D."/>
            <person name="Muto C."/>
            <person name="Cheng S.J."/>
            <person name="Richter R.A."/>
            <person name="Bruno V.M."/>
            <person name="Liu G."/>
            <person name="Beyhan S."/>
            <person name="Sundermann A.J."/>
            <person name="Mounaud S."/>
            <person name="Pasculle A.W."/>
            <person name="Nierman W.C."/>
            <person name="Driscoll E."/>
            <person name="Cumbie R."/>
            <person name="Clancy C.J."/>
            <person name="Dupont C.L."/>
        </authorList>
    </citation>
    <scope>NUCLEOTIDE SEQUENCE</scope>
    <source>
        <strain evidence="18">GL16</strain>
    </source>
</reference>
<organism evidence="18 19">
    <name type="scientific">Rhizopus oryzae</name>
    <name type="common">Mucormycosis agent</name>
    <name type="synonym">Rhizopus arrhizus var. delemar</name>
    <dbReference type="NCBI Taxonomy" id="64495"/>
    <lineage>
        <taxon>Eukaryota</taxon>
        <taxon>Fungi</taxon>
        <taxon>Fungi incertae sedis</taxon>
        <taxon>Mucoromycota</taxon>
        <taxon>Mucoromycotina</taxon>
        <taxon>Mucoromycetes</taxon>
        <taxon>Mucorales</taxon>
        <taxon>Mucorineae</taxon>
        <taxon>Rhizopodaceae</taxon>
        <taxon>Rhizopus</taxon>
    </lineage>
</organism>
<comment type="similarity">
    <text evidence="3">Belongs to the complex I NDUFB11 subunit family.</text>
</comment>
<comment type="caution">
    <text evidence="18">The sequence shown here is derived from an EMBL/GenBank/DDBJ whole genome shotgun (WGS) entry which is preliminary data.</text>
</comment>
<keyword evidence="10" id="KW-0249">Electron transport</keyword>
<dbReference type="EMBL" id="JAANIT010000342">
    <property type="protein sequence ID" value="KAG1548774.1"/>
    <property type="molecule type" value="Genomic_DNA"/>
</dbReference>
<dbReference type="GO" id="GO:0005743">
    <property type="term" value="C:mitochondrial inner membrane"/>
    <property type="evidence" value="ECO:0007669"/>
    <property type="project" value="UniProtKB-SubCell"/>
</dbReference>
<dbReference type="PANTHER" id="PTHR40637:SF1">
    <property type="entry name" value="ESSS SUBUNIT OF NADH:UBIQUINONE OXIDOREDUCTASE (COMPLEX I) PROTEIN"/>
    <property type="match status" value="1"/>
</dbReference>